<keyword evidence="5" id="KW-0812">Transmembrane</keyword>
<dbReference type="Pfam" id="PF01697">
    <property type="entry name" value="Glyco_transf_92"/>
    <property type="match status" value="1"/>
</dbReference>
<proteinExistence type="inferred from homology"/>
<evidence type="ECO:0000256" key="1">
    <source>
        <dbReference type="ARBA" id="ARBA00004167"/>
    </source>
</evidence>
<dbReference type="InterPro" id="IPR008166">
    <property type="entry name" value="Glyco_transf_92"/>
</dbReference>
<organism evidence="10 11">
    <name type="scientific">Panagrellus redivivus</name>
    <name type="common">Microworm</name>
    <dbReference type="NCBI Taxonomy" id="6233"/>
    <lineage>
        <taxon>Eukaryota</taxon>
        <taxon>Metazoa</taxon>
        <taxon>Ecdysozoa</taxon>
        <taxon>Nematoda</taxon>
        <taxon>Chromadorea</taxon>
        <taxon>Rhabditida</taxon>
        <taxon>Tylenchina</taxon>
        <taxon>Panagrolaimomorpha</taxon>
        <taxon>Panagrolaimoidea</taxon>
        <taxon>Panagrolaimidae</taxon>
        <taxon>Panagrellus</taxon>
    </lineage>
</organism>
<dbReference type="GO" id="GO:0016020">
    <property type="term" value="C:membrane"/>
    <property type="evidence" value="ECO:0007669"/>
    <property type="project" value="UniProtKB-SubCell"/>
</dbReference>
<sequence>MGMEMTSSSTSISTQKPPAGKAVPENVFFVKSVYYYNTSTIYPNNTAIILFFGNLPGPPNNWHCITKNINNTINVAEAEIKPLNDITPASRWKVQTAKCEVVENALQMNFIALADPFSNIALTTEEPIREPRGLVACFEPMFYETRWQGLIIASELYAKWGVELQVHYVHSSVGDILNLLEPFVIEKLMEIQPLNFPFIDKITAAARGFDIAETIKTLALQDCFLRYRESATFIITGDVEEMFIPMNKGSLFDEFQFLSTLAPTAPAIAAVTAFGRVYTADMVEDFSLESTLYSITFENRNVPGNLVYNPKFAETPWIDFQSIFNASIDSNITNIHLHYVYDNTTFDGNKSINAPRLIDYIDLVVLFKPNRTIIDLPSVKAALNELPSYAESYQMMDMKSFPPRLEDCNNPDCEAPKQNFSCNIGIEHYSQTGGSLAVFIPIKGIEHKYVKLQSDGCVDNNNETF</sequence>
<evidence type="ECO:0000256" key="8">
    <source>
        <dbReference type="RuleBase" id="RU366017"/>
    </source>
</evidence>
<name>A0A7E4V894_PANRE</name>
<keyword evidence="3 8" id="KW-0328">Glycosyltransferase</keyword>
<keyword evidence="10" id="KW-1185">Reference proteome</keyword>
<evidence type="ECO:0000256" key="5">
    <source>
        <dbReference type="ARBA" id="ARBA00022692"/>
    </source>
</evidence>
<evidence type="ECO:0000313" key="10">
    <source>
        <dbReference type="Proteomes" id="UP000492821"/>
    </source>
</evidence>
<dbReference type="EC" id="2.4.1.-" evidence="8"/>
<evidence type="ECO:0000256" key="3">
    <source>
        <dbReference type="ARBA" id="ARBA00022676"/>
    </source>
</evidence>
<dbReference type="InterPro" id="IPR052012">
    <property type="entry name" value="GTase_92"/>
</dbReference>
<reference evidence="10" key="1">
    <citation type="journal article" date="2013" name="Genetics">
        <title>The draft genome and transcriptome of Panagrellus redivivus are shaped by the harsh demands of a free-living lifestyle.</title>
        <authorList>
            <person name="Srinivasan J."/>
            <person name="Dillman A.R."/>
            <person name="Macchietto M.G."/>
            <person name="Heikkinen L."/>
            <person name="Lakso M."/>
            <person name="Fracchia K.M."/>
            <person name="Antoshechkin I."/>
            <person name="Mortazavi A."/>
            <person name="Wong G."/>
            <person name="Sternberg P.W."/>
        </authorList>
    </citation>
    <scope>NUCLEOTIDE SEQUENCE [LARGE SCALE GENOMIC DNA]</scope>
    <source>
        <strain evidence="10">MT8872</strain>
    </source>
</reference>
<accession>A0A7E4V894</accession>
<comment type="subcellular location">
    <subcellularLocation>
        <location evidence="1">Membrane</location>
        <topology evidence="1">Single-pass membrane protein</topology>
    </subcellularLocation>
</comment>
<dbReference type="AlphaFoldDB" id="A0A7E4V894"/>
<evidence type="ECO:0000256" key="2">
    <source>
        <dbReference type="ARBA" id="ARBA00007647"/>
    </source>
</evidence>
<evidence type="ECO:0000256" key="4">
    <source>
        <dbReference type="ARBA" id="ARBA00022679"/>
    </source>
</evidence>
<keyword evidence="7" id="KW-0472">Membrane</keyword>
<evidence type="ECO:0000256" key="7">
    <source>
        <dbReference type="ARBA" id="ARBA00023136"/>
    </source>
</evidence>
<feature type="compositionally biased region" description="Low complexity" evidence="9">
    <location>
        <begin position="1"/>
        <end position="14"/>
    </location>
</feature>
<protein>
    <recommendedName>
        <fullName evidence="8">Glycosyltransferase family 92 protein</fullName>
        <ecNumber evidence="8">2.4.1.-</ecNumber>
    </recommendedName>
</protein>
<evidence type="ECO:0000313" key="11">
    <source>
        <dbReference type="WBParaSite" id="Pan_g17697.t1"/>
    </source>
</evidence>
<dbReference type="GO" id="GO:0016757">
    <property type="term" value="F:glycosyltransferase activity"/>
    <property type="evidence" value="ECO:0007669"/>
    <property type="project" value="UniProtKB-UniRule"/>
</dbReference>
<keyword evidence="4 8" id="KW-0808">Transferase</keyword>
<dbReference type="Proteomes" id="UP000492821">
    <property type="component" value="Unassembled WGS sequence"/>
</dbReference>
<dbReference type="WBParaSite" id="Pan_g17697.t1">
    <property type="protein sequence ID" value="Pan_g17697.t1"/>
    <property type="gene ID" value="Pan_g17697"/>
</dbReference>
<comment type="similarity">
    <text evidence="2 8">Belongs to the glycosyltransferase 92 family.</text>
</comment>
<feature type="region of interest" description="Disordered" evidence="9">
    <location>
        <begin position="1"/>
        <end position="21"/>
    </location>
</feature>
<evidence type="ECO:0000256" key="9">
    <source>
        <dbReference type="SAM" id="MobiDB-lite"/>
    </source>
</evidence>
<dbReference type="PANTHER" id="PTHR21645:SF2">
    <property type="entry name" value="GLYCOSYLTRANSFERASE FAMILY 92 PROTEIN F59C6.8"/>
    <property type="match status" value="1"/>
</dbReference>
<evidence type="ECO:0000256" key="6">
    <source>
        <dbReference type="ARBA" id="ARBA00022989"/>
    </source>
</evidence>
<keyword evidence="6" id="KW-1133">Transmembrane helix</keyword>
<reference evidence="11" key="2">
    <citation type="submission" date="2020-10" db="UniProtKB">
        <authorList>
            <consortium name="WormBaseParasite"/>
        </authorList>
    </citation>
    <scope>IDENTIFICATION</scope>
</reference>
<dbReference type="PANTHER" id="PTHR21645">
    <property type="entry name" value="GLYCOSYLTRANSFERASE FAMILY 92 PROTEIN"/>
    <property type="match status" value="1"/>
</dbReference>